<dbReference type="InterPro" id="IPR011990">
    <property type="entry name" value="TPR-like_helical_dom_sf"/>
</dbReference>
<dbReference type="Gene3D" id="1.25.40.10">
    <property type="entry name" value="Tetratricopeptide repeat domain"/>
    <property type="match status" value="2"/>
</dbReference>
<organism evidence="2 3">
    <name type="scientific">Mesoterricola silvestris</name>
    <dbReference type="NCBI Taxonomy" id="2927979"/>
    <lineage>
        <taxon>Bacteria</taxon>
        <taxon>Pseudomonadati</taxon>
        <taxon>Acidobacteriota</taxon>
        <taxon>Holophagae</taxon>
        <taxon>Holophagales</taxon>
        <taxon>Holophagaceae</taxon>
        <taxon>Mesoterricola</taxon>
    </lineage>
</organism>
<evidence type="ECO:0000313" key="2">
    <source>
        <dbReference type="EMBL" id="BDU74199.1"/>
    </source>
</evidence>
<dbReference type="SUPFAM" id="SSF48452">
    <property type="entry name" value="TPR-like"/>
    <property type="match status" value="2"/>
</dbReference>
<dbReference type="KEGG" id="msil:METEAL_33730"/>
<gene>
    <name evidence="2" type="ORF">METEAL_33730</name>
</gene>
<feature type="compositionally biased region" description="Basic and acidic residues" evidence="1">
    <location>
        <begin position="497"/>
        <end position="511"/>
    </location>
</feature>
<feature type="region of interest" description="Disordered" evidence="1">
    <location>
        <begin position="497"/>
        <end position="522"/>
    </location>
</feature>
<dbReference type="Proteomes" id="UP001238179">
    <property type="component" value="Chromosome"/>
</dbReference>
<sequence>MRSKRAFAWILPLAAVGFAASVIPWESMTEGDWIYALATRFATVDGHRVHYPTPTAELARLLEGRGDPGALRHLAEARLSLGDRKGALEAMERWAQASGPAAWAETARWEAAHSEPAAAFKAAERALPGLDPEELRALCDERVEWAQAHPDLADAIALRRAKAERFPDDAEALEAWLRALEKAGRLDEADQGLAASHALPPERRLLVRSDLKADHGDARGAFLILDGAVTQPWSSTFERAYARRVDQAAGTAPGAWRATLETRFDAGALARLHAYLNGKRQAGLATELLRQVERRHEKGLDRNGELLLSRLYASVDAVPEAFRAGLAAAHLGTPDQQTGDLALLAHLALRAGGRPLAWGAYNDEAYRWVAAVDRTPGLWTGGVSFLLTGVPWKETLDNLEFQALPDRTFATARALADALAQRAPKDPALPALRVAIMARHVERGEGAKALALLPLVEGGPAAQADEARNQALLAARQVEVPLAEELRLMKARMRYAAPDRSRPTLQGREEGGYQPEEPDASRAWARLESGKPRARGYYRLLDDFSARLDQRDGSHRASVDLILAELDRLPDAEELWMNLASRLESWNLDDGLGPRYQEALKRFQDPGIWDKAARWYARRNYHAELRTLAADVTARFRGSELFRRSNTHVTVQVPDQPPVGGGVRMVLWADWVRLKALERFPHSPLVFREAGRLVTPAQWQKDFDPAAESKRTFTKVIVPEGLLEERRWAILFADPAQREAWFASAMKQGTLETRLAALEGRRDRTPVEDLLLFEGWARLSRFERAVAPGESLCRSYPGDGDFAQRLLSLHRSLNGLEASHGAPARALVERAAPALENPNPLWTELGEMEEDRGRGAEAMVIWRNLLARSPRDPARISELATLLWDYNHDREALDVVEAGRKALGRPRFYAFETGVLRENLKDLDGAVREYLDATRPEEEGYDSSFENDQRSLRRLAQLLARPRVYALVEKRIRALAPGNAEDERTLAAFFPLGSITPPDPGLTWDADTWIDAMDQPNDPVGREKRQAAKEARRPAEHDAIARIEALMLDKLNEMIPRATAAGFLDFAGQQGVWRIGERWPKARAKAFEGALMARRAELAPEEEERIRLEMDRARFLADNGRGQEADAVWAALEPRIGKLPEGSVKLRAESQRAGYLERTKGAAVAAADWRRITARYPWSLGLLDDRLAFLDRAKLPVEALDLLEQTVPRAAAGHRENLLQRLTQASLAASDLKRARRAVEQILASPALEDPRRLAAVHLLARLSFREDPAWDPFPVAKAQTPLLKPEGVADLYHELARAADLENAPARGVALWIEALNRRTERAWLVAASRSTQRGGKGPEFLAFFEKQHERSPRDMRWAVAVRDIKRFFHDVDGAVAAAKAAVTVRPEQEILWRDAADILERADRLHEAADYLEGWNRPRPASEDVAKWRSELYARAGDPARALAVEQDTLKALAREGSADPQETRQRRARAAQRLFHRGLPAMAVRLYSAKGDIGPLAADGEVPLETRVQIGLLTGQITRVLAVIKDNPQLLPQAAAAFAGHAKPEQKEEVQAWLQRLLQPKESPAPDSRALDAWWPFIANSGLETGLREGLAQRLLASRGGPWFVDPPYPFVHQVGENLVGETPATAGRPAMKTFREPDLAALWVRDLARRDRAEELLAFVEPRWQELLGQVRGAANVGSTSSRQAWTWWLDDRTVLETWARAAAAQPGKVKDLSDVMADRRLWDRFWVLGARGWSADTLVAILPEAPRTAWFRFWAPAPSSDPVLQARRGVVERVDAAMARLVQGAAGAADDPLIDKLRGPRTVGDVLGKDPRWIWPEFIPRRDGRGDLAEKGDDRVAGQGVDQGRVPGALWGERPGEAWYVLEALARYRKGDPTAPYLPLESPQRGAETARALLAMRLARALGDLPLALRVAEGRPGPVKDRAWVEGKLSLLAAADRKQEAADAFRAYVKAIQSGLTDADFQDLTVLSTRLGLPGPLECLDASRPVGPVFLAYLQDQRTEAARAFHTANPVDFRTALHRRWAGREAQLTRAQAQYWLRELWATGTAPLPPVVLAKIGPVWPSAWAHLGRIVTPERPGAIAALEKALDPANHAPALLAELVRPDADDASRLLAVRIHLSRNELEPALAQVDAMLAETGRIGNLVFDMTPAPEDTEGGEATNEAPAQRPDPMGRLEGWLVPFKAVGRQKPVEERYLKFLAGQRREGEVPPASWRLAFRLTPAAEAPALAREFEEAWFRGEVAPWSLGEILETAAPVVPLEARRWLSRMIDSHTYFQARQRAGILEKLKLRAEAAASLLASRRTDAWTAREDAMAFDVWRRLTSPGAKAPEYWTGAAAVWTGPVSLGDRLKAHGHDVLAARAALRSLAPGDENALARVQRVLENDRPWARDLDGDRALLRLRASRSLLPRSAAAAQHALGPVDPEALARILAARHFKAADINAALGDVARISARAGREALTRRTLAVLADRNAAGLKALQAELAPAAGRAEAFRMEGGRPAPIRPRDLTWALLTNVLNKEGRP</sequence>
<evidence type="ECO:0000256" key="1">
    <source>
        <dbReference type="SAM" id="MobiDB-lite"/>
    </source>
</evidence>
<keyword evidence="3" id="KW-1185">Reference proteome</keyword>
<protein>
    <recommendedName>
        <fullName evidence="4">Tetratricopeptide repeat protein</fullName>
    </recommendedName>
</protein>
<dbReference type="EMBL" id="AP027080">
    <property type="protein sequence ID" value="BDU74199.1"/>
    <property type="molecule type" value="Genomic_DNA"/>
</dbReference>
<accession>A0AA48GMS3</accession>
<evidence type="ECO:0008006" key="4">
    <source>
        <dbReference type="Google" id="ProtNLM"/>
    </source>
</evidence>
<feature type="region of interest" description="Disordered" evidence="1">
    <location>
        <begin position="2154"/>
        <end position="2175"/>
    </location>
</feature>
<reference evidence="3" key="1">
    <citation type="journal article" date="2023" name="Int. J. Syst. Evol. Microbiol.">
        <title>Mesoterricola silvestris gen. nov., sp. nov., Mesoterricola sediminis sp. nov., Geothrix oryzae sp. nov., Geothrix edaphica sp. nov., Geothrix rubra sp. nov., and Geothrix limicola sp. nov., six novel members of Acidobacteriota isolated from soils.</title>
        <authorList>
            <person name="Itoh H."/>
            <person name="Sugisawa Y."/>
            <person name="Mise K."/>
            <person name="Xu Z."/>
            <person name="Kuniyasu M."/>
            <person name="Ushijima N."/>
            <person name="Kawano K."/>
            <person name="Kobayashi E."/>
            <person name="Shiratori Y."/>
            <person name="Masuda Y."/>
            <person name="Senoo K."/>
        </authorList>
    </citation>
    <scope>NUCLEOTIDE SEQUENCE [LARGE SCALE GENOMIC DNA]</scope>
    <source>
        <strain evidence="3">W79</strain>
    </source>
</reference>
<name>A0AA48GMS3_9BACT</name>
<dbReference type="RefSeq" id="WP_316412875.1">
    <property type="nucleotide sequence ID" value="NZ_AP027080.1"/>
</dbReference>
<evidence type="ECO:0000313" key="3">
    <source>
        <dbReference type="Proteomes" id="UP001238179"/>
    </source>
</evidence>
<proteinExistence type="predicted"/>